<gene>
    <name evidence="3" type="ORF">LSH36_677g04028</name>
</gene>
<protein>
    <recommendedName>
        <fullName evidence="2">RLR CTR domain-containing protein</fullName>
    </recommendedName>
</protein>
<dbReference type="Pfam" id="PF11648">
    <property type="entry name" value="RIG-I_C-RD"/>
    <property type="match status" value="1"/>
</dbReference>
<evidence type="ECO:0000259" key="2">
    <source>
        <dbReference type="PROSITE" id="PS51789"/>
    </source>
</evidence>
<feature type="region of interest" description="Disordered" evidence="1">
    <location>
        <begin position="126"/>
        <end position="149"/>
    </location>
</feature>
<dbReference type="PROSITE" id="PS51789">
    <property type="entry name" value="RLR_CTR"/>
    <property type="match status" value="1"/>
</dbReference>
<evidence type="ECO:0000313" key="3">
    <source>
        <dbReference type="EMBL" id="KAK2145517.1"/>
    </source>
</evidence>
<dbReference type="AlphaFoldDB" id="A0AAD9J3L6"/>
<reference evidence="3" key="1">
    <citation type="journal article" date="2023" name="Mol. Biol. Evol.">
        <title>Third-Generation Sequencing Reveals the Adaptive Role of the Epigenome in Three Deep-Sea Polychaetes.</title>
        <authorList>
            <person name="Perez M."/>
            <person name="Aroh O."/>
            <person name="Sun Y."/>
            <person name="Lan Y."/>
            <person name="Juniper S.K."/>
            <person name="Young C.R."/>
            <person name="Angers B."/>
            <person name="Qian P.Y."/>
        </authorList>
    </citation>
    <scope>NUCLEOTIDE SEQUENCE</scope>
    <source>
        <strain evidence="3">P08H-3</strain>
    </source>
</reference>
<dbReference type="Gene3D" id="2.170.150.30">
    <property type="entry name" value="RIG-I-like receptor, C-terminal regulatory domain"/>
    <property type="match status" value="1"/>
</dbReference>
<name>A0AAD9J3L6_9ANNE</name>
<evidence type="ECO:0000256" key="1">
    <source>
        <dbReference type="SAM" id="MobiDB-lite"/>
    </source>
</evidence>
<proteinExistence type="predicted"/>
<comment type="caution">
    <text evidence="3">The sequence shown here is derived from an EMBL/GenBank/DDBJ whole genome shotgun (WGS) entry which is preliminary data.</text>
</comment>
<keyword evidence="4" id="KW-1185">Reference proteome</keyword>
<dbReference type="InterPro" id="IPR021673">
    <property type="entry name" value="RLR_CTR"/>
</dbReference>
<sequence length="356" mass="39977">MCCNDTREQSHSTCSRESTQLKEACITPSNVPWPCTETNRQALSVNQEDIKRRANDELWQPKCVSSSSPFCSNQPIRNADGPRCSVLLTTNESRMTESRTPQEAGAADSLTLLKIKGVGNGLHVDSSGITSMSDEADDEVKADRSSLTSNTKDVLLDRSATPKVNKLYSSGSNYETSHQVKEEGKPWQQSFQVGSSKLHEDRLDTFVTPSLGRLSLNVKEAGSESRMMPDSTSPGDKYSIHCQDCKEFLCAATDLRKRGTKVIVRCPEYENRLIVKKKVNPRLGGKYKEQLGYTICKQCNKQQLGPEYFYKSDTDRQPTFGISQGNVMWKLSTSDEYHLVKHWPEVPFTIEREKLN</sequence>
<organism evidence="3 4">
    <name type="scientific">Paralvinella palmiformis</name>
    <dbReference type="NCBI Taxonomy" id="53620"/>
    <lineage>
        <taxon>Eukaryota</taxon>
        <taxon>Metazoa</taxon>
        <taxon>Spiralia</taxon>
        <taxon>Lophotrochozoa</taxon>
        <taxon>Annelida</taxon>
        <taxon>Polychaeta</taxon>
        <taxon>Sedentaria</taxon>
        <taxon>Canalipalpata</taxon>
        <taxon>Terebellida</taxon>
        <taxon>Terebelliformia</taxon>
        <taxon>Alvinellidae</taxon>
        <taxon>Paralvinella</taxon>
    </lineage>
</organism>
<dbReference type="InterPro" id="IPR038557">
    <property type="entry name" value="RLR_C_sf"/>
</dbReference>
<accession>A0AAD9J3L6</accession>
<evidence type="ECO:0000313" key="4">
    <source>
        <dbReference type="Proteomes" id="UP001208570"/>
    </source>
</evidence>
<feature type="domain" description="RLR CTR" evidence="2">
    <location>
        <begin position="224"/>
        <end position="356"/>
    </location>
</feature>
<dbReference type="Proteomes" id="UP001208570">
    <property type="component" value="Unassembled WGS sequence"/>
</dbReference>
<dbReference type="EMBL" id="JAODUP010000677">
    <property type="protein sequence ID" value="KAK2145517.1"/>
    <property type="molecule type" value="Genomic_DNA"/>
</dbReference>